<keyword evidence="4" id="KW-0813">Transport</keyword>
<dbReference type="GeneID" id="115746684"/>
<dbReference type="OrthoDB" id="680041at2759"/>
<gene>
    <name evidence="10" type="primary">LOC115746684</name>
</gene>
<evidence type="ECO:0000256" key="7">
    <source>
        <dbReference type="ARBA" id="ARBA00023294"/>
    </source>
</evidence>
<feature type="compositionally biased region" description="Basic and acidic residues" evidence="8">
    <location>
        <begin position="88"/>
        <end position="119"/>
    </location>
</feature>
<evidence type="ECO:0000256" key="4">
    <source>
        <dbReference type="ARBA" id="ARBA00022448"/>
    </source>
</evidence>
<dbReference type="AlphaFoldDB" id="A0A8B8PUG7"/>
<comment type="similarity">
    <text evidence="3">Belongs to the BIG GRAIN 1 (BG1) plant protein family.</text>
</comment>
<dbReference type="InterPro" id="IPR039621">
    <property type="entry name" value="BG1-like"/>
</dbReference>
<keyword evidence="6" id="KW-0472">Membrane</keyword>
<evidence type="ECO:0000313" key="9">
    <source>
        <dbReference type="Proteomes" id="UP000827889"/>
    </source>
</evidence>
<sequence length="474" mass="53399">MYKSERTLKEERYAQGKQNPSFSSTLLDKIYRSIDESDPKGEDLKFYGDAAMARKQSIRDLKKCSSKSNKCAEENLSLHRGVFVSSKVGDDGGLKTRQIREESERKQRRDRDHDHDHDALFFSSTSSSSDSSSGGFSSSDTESIYGVVKTRSSCFAPPPLPRQKPLRTSSSTKPEKTERALFQEQKKLRDFDHHRHNSSAEQSAYNEEGMIKSKSRALKIYANLKKVKQPISPGGRLSNFINSLFTATNTKKPKSTPAIGSYGEPNAERKSQSAHESVCSSASSFSRSCLSKHSPATRQKLQNGVKRTVRFYPVSVIVDEDCRPCGHKSLFEEDHGQYGSNSMPVLVPSAWKIGGRLPTSRKTEETEEAKCRANEKSRRVEEAARDFLRDYYQNQKKVRNDSFAARGHREIHRVGDVEGDYRDDDDDAASCSSSDLFELDHLAVIGNERYCEELPVYETTHVGANRAIANRLFM</sequence>
<dbReference type="RefSeq" id="XP_030538421.1">
    <property type="nucleotide sequence ID" value="XM_030682561.2"/>
</dbReference>
<evidence type="ECO:0000256" key="6">
    <source>
        <dbReference type="ARBA" id="ARBA00023136"/>
    </source>
</evidence>
<accession>A0A8B8PUG7</accession>
<dbReference type="KEGG" id="rarg:115746684"/>
<keyword evidence="5" id="KW-1003">Cell membrane</keyword>
<dbReference type="PANTHER" id="PTHR33541:SF12">
    <property type="entry name" value="PROTEIN BIG GRAIN 1-LIKE A"/>
    <property type="match status" value="1"/>
</dbReference>
<feature type="compositionally biased region" description="Basic and acidic residues" evidence="8">
    <location>
        <begin position="1"/>
        <end position="14"/>
    </location>
</feature>
<dbReference type="PANTHER" id="PTHR33541">
    <property type="entry name" value="PROTEIN BIG GRAIN 1-LIKE A-RELATED"/>
    <property type="match status" value="1"/>
</dbReference>
<name>A0A8B8PUG7_9MYRT</name>
<evidence type="ECO:0000256" key="3">
    <source>
        <dbReference type="ARBA" id="ARBA00010067"/>
    </source>
</evidence>
<comment type="function">
    <text evidence="1">Involved in auxin transport. Regulator of the auxin signaling pathway.</text>
</comment>
<evidence type="ECO:0000313" key="10">
    <source>
        <dbReference type="RefSeq" id="XP_030538421.1"/>
    </source>
</evidence>
<keyword evidence="7" id="KW-0927">Auxin signaling pathway</keyword>
<proteinExistence type="inferred from homology"/>
<evidence type="ECO:0000256" key="5">
    <source>
        <dbReference type="ARBA" id="ARBA00022475"/>
    </source>
</evidence>
<feature type="compositionally biased region" description="Low complexity" evidence="8">
    <location>
        <begin position="122"/>
        <end position="141"/>
    </location>
</feature>
<dbReference type="Proteomes" id="UP000827889">
    <property type="component" value="Chromosome 4"/>
</dbReference>
<evidence type="ECO:0000256" key="2">
    <source>
        <dbReference type="ARBA" id="ARBA00004236"/>
    </source>
</evidence>
<keyword evidence="9" id="KW-1185">Reference proteome</keyword>
<dbReference type="GO" id="GO:0005886">
    <property type="term" value="C:plasma membrane"/>
    <property type="evidence" value="ECO:0007669"/>
    <property type="project" value="UniProtKB-SubCell"/>
</dbReference>
<evidence type="ECO:0000256" key="1">
    <source>
        <dbReference type="ARBA" id="ARBA00002281"/>
    </source>
</evidence>
<dbReference type="GO" id="GO:0009734">
    <property type="term" value="P:auxin-activated signaling pathway"/>
    <property type="evidence" value="ECO:0007669"/>
    <property type="project" value="UniProtKB-KW"/>
</dbReference>
<reference evidence="10" key="1">
    <citation type="submission" date="2025-08" db="UniProtKB">
        <authorList>
            <consortium name="RefSeq"/>
        </authorList>
    </citation>
    <scope>IDENTIFICATION</scope>
    <source>
        <tissue evidence="10">Leaf</tissue>
    </source>
</reference>
<feature type="region of interest" description="Disordered" evidence="8">
    <location>
        <begin position="85"/>
        <end position="178"/>
    </location>
</feature>
<feature type="region of interest" description="Disordered" evidence="8">
    <location>
        <begin position="249"/>
        <end position="275"/>
    </location>
</feature>
<evidence type="ECO:0000256" key="8">
    <source>
        <dbReference type="SAM" id="MobiDB-lite"/>
    </source>
</evidence>
<organism evidence="9 10">
    <name type="scientific">Rhodamnia argentea</name>
    <dbReference type="NCBI Taxonomy" id="178133"/>
    <lineage>
        <taxon>Eukaryota</taxon>
        <taxon>Viridiplantae</taxon>
        <taxon>Streptophyta</taxon>
        <taxon>Embryophyta</taxon>
        <taxon>Tracheophyta</taxon>
        <taxon>Spermatophyta</taxon>
        <taxon>Magnoliopsida</taxon>
        <taxon>eudicotyledons</taxon>
        <taxon>Gunneridae</taxon>
        <taxon>Pentapetalae</taxon>
        <taxon>rosids</taxon>
        <taxon>malvids</taxon>
        <taxon>Myrtales</taxon>
        <taxon>Myrtaceae</taxon>
        <taxon>Myrtoideae</taxon>
        <taxon>Myrteae</taxon>
        <taxon>Australasian group</taxon>
        <taxon>Rhodamnia</taxon>
    </lineage>
</organism>
<feature type="region of interest" description="Disordered" evidence="8">
    <location>
        <begin position="1"/>
        <end position="20"/>
    </location>
</feature>
<comment type="subcellular location">
    <subcellularLocation>
        <location evidence="2">Cell membrane</location>
    </subcellularLocation>
</comment>
<protein>
    <submittedName>
        <fullName evidence="10">Protein BIG GRAIN 1-like A</fullName>
    </submittedName>
</protein>